<sequence length="449" mass="48733">MMRSLRIRLLLLLGIAIVAAALLQFAATFRIAMQKADTLFDYHMQQMALALKDSGMQAPDWYASQDGETGAFDFVIQVWTDDGVRVYQSRPYRTLPSQGVFGYSTVTLANGDWRIYALHTNTRVIQVAQRMESRRNRAISLALNSVWPILPASLLLFAVAWWVVTSALAPLNRIGHELANRNADSLAPVSARGVPQEVSLLVTELNSLLARMTHALQSQQQFVADAAHELRSPLTALKLQVQTLARARDDTLRTQAIERLHGGVDRASRLVQQLLSLARQDPLSQPAAPETISLTDCVEQAVGDVASFASARAVTLRHGIFEAASLRGDADSLRIMTRNLLDNAVRYAPEGGQVRIDLAMDDSVITLTIQDSGPGIPDENRSRVFDRFYRVPGTSPSGSGLGLAIVKAIADRHDASVTFGDAALGGLAVTVAFAADDKPASPRADEVSG</sequence>
<keyword evidence="8 15" id="KW-0418">Kinase</keyword>
<evidence type="ECO:0000256" key="12">
    <source>
        <dbReference type="ARBA" id="ARBA00023136"/>
    </source>
</evidence>
<reference evidence="15 16" key="1">
    <citation type="submission" date="2018-09" db="EMBL/GenBank/DDBJ databases">
        <authorList>
            <person name="Zhu H."/>
        </authorList>
    </citation>
    <scope>NUCLEOTIDE SEQUENCE [LARGE SCALE GENOMIC DNA]</scope>
    <source>
        <strain evidence="15 16">K2R10-39</strain>
    </source>
</reference>
<keyword evidence="6 13" id="KW-0812">Transmembrane</keyword>
<dbReference type="Pfam" id="PF02518">
    <property type="entry name" value="HATPase_c"/>
    <property type="match status" value="1"/>
</dbReference>
<dbReference type="GO" id="GO:0000155">
    <property type="term" value="F:phosphorelay sensor kinase activity"/>
    <property type="evidence" value="ECO:0007669"/>
    <property type="project" value="InterPro"/>
</dbReference>
<keyword evidence="4" id="KW-0597">Phosphoprotein</keyword>
<dbReference type="AlphaFoldDB" id="A0A418WX72"/>
<feature type="transmembrane region" description="Helical" evidence="13">
    <location>
        <begin position="145"/>
        <end position="164"/>
    </location>
</feature>
<dbReference type="PANTHER" id="PTHR45436">
    <property type="entry name" value="SENSOR HISTIDINE KINASE YKOH"/>
    <property type="match status" value="1"/>
</dbReference>
<evidence type="ECO:0000256" key="1">
    <source>
        <dbReference type="ARBA" id="ARBA00000085"/>
    </source>
</evidence>
<evidence type="ECO:0000256" key="10">
    <source>
        <dbReference type="ARBA" id="ARBA00022989"/>
    </source>
</evidence>
<gene>
    <name evidence="15" type="ORF">D3870_01295</name>
</gene>
<keyword evidence="5" id="KW-0808">Transferase</keyword>
<comment type="subcellular location">
    <subcellularLocation>
        <location evidence="2">Membrane</location>
        <topology evidence="2">Multi-pass membrane protein</topology>
    </subcellularLocation>
</comment>
<dbReference type="PANTHER" id="PTHR45436:SF14">
    <property type="entry name" value="SENSOR PROTEIN QSEC"/>
    <property type="match status" value="1"/>
</dbReference>
<evidence type="ECO:0000256" key="5">
    <source>
        <dbReference type="ARBA" id="ARBA00022679"/>
    </source>
</evidence>
<dbReference type="InterPro" id="IPR004358">
    <property type="entry name" value="Sig_transdc_His_kin-like_C"/>
</dbReference>
<comment type="caution">
    <text evidence="15">The sequence shown here is derived from an EMBL/GenBank/DDBJ whole genome shotgun (WGS) entry which is preliminary data.</text>
</comment>
<dbReference type="InterPro" id="IPR036890">
    <property type="entry name" value="HATPase_C_sf"/>
</dbReference>
<organism evidence="15 16">
    <name type="scientific">Noviherbaspirillum cavernae</name>
    <dbReference type="NCBI Taxonomy" id="2320862"/>
    <lineage>
        <taxon>Bacteria</taxon>
        <taxon>Pseudomonadati</taxon>
        <taxon>Pseudomonadota</taxon>
        <taxon>Betaproteobacteria</taxon>
        <taxon>Burkholderiales</taxon>
        <taxon>Oxalobacteraceae</taxon>
        <taxon>Noviherbaspirillum</taxon>
    </lineage>
</organism>
<feature type="domain" description="Histidine kinase" evidence="14">
    <location>
        <begin position="225"/>
        <end position="437"/>
    </location>
</feature>
<evidence type="ECO:0000313" key="16">
    <source>
        <dbReference type="Proteomes" id="UP000285190"/>
    </source>
</evidence>
<dbReference type="Proteomes" id="UP000285190">
    <property type="component" value="Unassembled WGS sequence"/>
</dbReference>
<dbReference type="CDD" id="cd00082">
    <property type="entry name" value="HisKA"/>
    <property type="match status" value="1"/>
</dbReference>
<dbReference type="InterPro" id="IPR003661">
    <property type="entry name" value="HisK_dim/P_dom"/>
</dbReference>
<dbReference type="OrthoDB" id="8583694at2"/>
<dbReference type="SMART" id="SM00388">
    <property type="entry name" value="HisKA"/>
    <property type="match status" value="1"/>
</dbReference>
<dbReference type="EMBL" id="QYUN01000002">
    <property type="protein sequence ID" value="RJG04838.1"/>
    <property type="molecule type" value="Genomic_DNA"/>
</dbReference>
<evidence type="ECO:0000256" key="2">
    <source>
        <dbReference type="ARBA" id="ARBA00004141"/>
    </source>
</evidence>
<keyword evidence="12 13" id="KW-0472">Membrane</keyword>
<dbReference type="SMART" id="SM00387">
    <property type="entry name" value="HATPase_c"/>
    <property type="match status" value="1"/>
</dbReference>
<evidence type="ECO:0000256" key="11">
    <source>
        <dbReference type="ARBA" id="ARBA00023012"/>
    </source>
</evidence>
<dbReference type="InterPro" id="IPR003594">
    <property type="entry name" value="HATPase_dom"/>
</dbReference>
<evidence type="ECO:0000256" key="6">
    <source>
        <dbReference type="ARBA" id="ARBA00022692"/>
    </source>
</evidence>
<keyword evidence="7" id="KW-0547">Nucleotide-binding</keyword>
<proteinExistence type="predicted"/>
<dbReference type="SUPFAM" id="SSF47384">
    <property type="entry name" value="Homodimeric domain of signal transducing histidine kinase"/>
    <property type="match status" value="1"/>
</dbReference>
<keyword evidence="10 13" id="KW-1133">Transmembrane helix</keyword>
<keyword evidence="9" id="KW-0067">ATP-binding</keyword>
<evidence type="ECO:0000256" key="3">
    <source>
        <dbReference type="ARBA" id="ARBA00012438"/>
    </source>
</evidence>
<dbReference type="InterPro" id="IPR005467">
    <property type="entry name" value="His_kinase_dom"/>
</dbReference>
<dbReference type="GO" id="GO:0005524">
    <property type="term" value="F:ATP binding"/>
    <property type="evidence" value="ECO:0007669"/>
    <property type="project" value="UniProtKB-KW"/>
</dbReference>
<evidence type="ECO:0000313" key="15">
    <source>
        <dbReference type="EMBL" id="RJG04838.1"/>
    </source>
</evidence>
<dbReference type="GO" id="GO:0005886">
    <property type="term" value="C:plasma membrane"/>
    <property type="evidence" value="ECO:0007669"/>
    <property type="project" value="TreeGrafter"/>
</dbReference>
<dbReference type="Gene3D" id="1.10.287.130">
    <property type="match status" value="1"/>
</dbReference>
<keyword evidence="16" id="KW-1185">Reference proteome</keyword>
<comment type="catalytic activity">
    <reaction evidence="1">
        <text>ATP + protein L-histidine = ADP + protein N-phospho-L-histidine.</text>
        <dbReference type="EC" id="2.7.13.3"/>
    </reaction>
</comment>
<evidence type="ECO:0000256" key="8">
    <source>
        <dbReference type="ARBA" id="ARBA00022777"/>
    </source>
</evidence>
<evidence type="ECO:0000259" key="14">
    <source>
        <dbReference type="PROSITE" id="PS50109"/>
    </source>
</evidence>
<name>A0A418WX72_9BURK</name>
<evidence type="ECO:0000256" key="7">
    <source>
        <dbReference type="ARBA" id="ARBA00022741"/>
    </source>
</evidence>
<dbReference type="Gene3D" id="3.30.565.10">
    <property type="entry name" value="Histidine kinase-like ATPase, C-terminal domain"/>
    <property type="match status" value="1"/>
</dbReference>
<evidence type="ECO:0000256" key="4">
    <source>
        <dbReference type="ARBA" id="ARBA00022553"/>
    </source>
</evidence>
<dbReference type="PROSITE" id="PS50109">
    <property type="entry name" value="HIS_KIN"/>
    <property type="match status" value="1"/>
</dbReference>
<keyword evidence="11" id="KW-0902">Two-component regulatory system</keyword>
<evidence type="ECO:0000256" key="9">
    <source>
        <dbReference type="ARBA" id="ARBA00022840"/>
    </source>
</evidence>
<dbReference type="PRINTS" id="PR00344">
    <property type="entry name" value="BCTRLSENSOR"/>
</dbReference>
<dbReference type="RefSeq" id="WP_119736022.1">
    <property type="nucleotide sequence ID" value="NZ_QYUN01000002.1"/>
</dbReference>
<dbReference type="Pfam" id="PF00512">
    <property type="entry name" value="HisKA"/>
    <property type="match status" value="1"/>
</dbReference>
<dbReference type="InterPro" id="IPR050428">
    <property type="entry name" value="TCS_sensor_his_kinase"/>
</dbReference>
<dbReference type="SUPFAM" id="SSF55874">
    <property type="entry name" value="ATPase domain of HSP90 chaperone/DNA topoisomerase II/histidine kinase"/>
    <property type="match status" value="1"/>
</dbReference>
<dbReference type="EC" id="2.7.13.3" evidence="3"/>
<evidence type="ECO:0000256" key="13">
    <source>
        <dbReference type="SAM" id="Phobius"/>
    </source>
</evidence>
<protein>
    <recommendedName>
        <fullName evidence="3">histidine kinase</fullName>
        <ecNumber evidence="3">2.7.13.3</ecNumber>
    </recommendedName>
</protein>
<dbReference type="InterPro" id="IPR036097">
    <property type="entry name" value="HisK_dim/P_sf"/>
</dbReference>
<accession>A0A418WX72</accession>